<dbReference type="InterPro" id="IPR035906">
    <property type="entry name" value="MetI-like_sf"/>
</dbReference>
<accession>A0ABW1SXE7</accession>
<reference evidence="10" key="1">
    <citation type="journal article" date="2019" name="Int. J. Syst. Evol. Microbiol.">
        <title>The Global Catalogue of Microorganisms (GCM) 10K type strain sequencing project: providing services to taxonomists for standard genome sequencing and annotation.</title>
        <authorList>
            <consortium name="The Broad Institute Genomics Platform"/>
            <consortium name="The Broad Institute Genome Sequencing Center for Infectious Disease"/>
            <person name="Wu L."/>
            <person name="Ma J."/>
        </authorList>
    </citation>
    <scope>NUCLEOTIDE SEQUENCE [LARGE SCALE GENOMIC DNA]</scope>
    <source>
        <strain evidence="10">CGMCC 4.7317</strain>
    </source>
</reference>
<dbReference type="PANTHER" id="PTHR43744">
    <property type="entry name" value="ABC TRANSPORTER PERMEASE PROTEIN MG189-RELATED-RELATED"/>
    <property type="match status" value="1"/>
</dbReference>
<sequence length="406" mass="44379">MSGTSTRRKARGFKEKSARGSVYLILGVAGLIVLIPFLLAFLGSFKTAEDINTYPPRLLPYQPTTTQIDGVEYPVFTVTVGDTSQELAQVAGGKSANEYRSVATNETVVFTTEENVTPTGQTVEVGGETREVFTYTPPGGEPVEVYFERTRIVNEYVDPANPNAPPVYAPSTNAVPAESVQWRTENYTEVLELSSLDRALTNTVLITILVVVGQVLTSIMGGYAFARIKFAGRDKLFLFYLGSIMIPFVVLLIPLYRLMVTIGWVNDLVSLVIPFVFTAYGTFLMRQFFVGIPKELEEAAVIDGASRWRILWQIFVPLSIPAIATLSTFSFLYAWNSFIWPLIILDSGNLDNNVLAVALSTLGGRAADNANLVLAGVMIAMLPPITVFLLAQRSFVENVASSGLKG</sequence>
<evidence type="ECO:0000256" key="6">
    <source>
        <dbReference type="ARBA" id="ARBA00023136"/>
    </source>
</evidence>
<keyword evidence="5 7" id="KW-1133">Transmembrane helix</keyword>
<keyword evidence="2 7" id="KW-0813">Transport</keyword>
<feature type="transmembrane region" description="Helical" evidence="7">
    <location>
        <begin position="21"/>
        <end position="42"/>
    </location>
</feature>
<evidence type="ECO:0000313" key="9">
    <source>
        <dbReference type="EMBL" id="MFC6236704.1"/>
    </source>
</evidence>
<proteinExistence type="inferred from homology"/>
<dbReference type="RefSeq" id="WP_386763741.1">
    <property type="nucleotide sequence ID" value="NZ_JBHSTI010000002.1"/>
</dbReference>
<evidence type="ECO:0000313" key="10">
    <source>
        <dbReference type="Proteomes" id="UP001596138"/>
    </source>
</evidence>
<dbReference type="PANTHER" id="PTHR43744:SF12">
    <property type="entry name" value="ABC TRANSPORTER PERMEASE PROTEIN MG189-RELATED"/>
    <property type="match status" value="1"/>
</dbReference>
<feature type="transmembrane region" description="Helical" evidence="7">
    <location>
        <begin position="372"/>
        <end position="391"/>
    </location>
</feature>
<comment type="similarity">
    <text evidence="7">Belongs to the binding-protein-dependent transport system permease family.</text>
</comment>
<protein>
    <submittedName>
        <fullName evidence="9">Carbohydrate ABC transporter permease</fullName>
    </submittedName>
</protein>
<dbReference type="Pfam" id="PF00528">
    <property type="entry name" value="BPD_transp_1"/>
    <property type="match status" value="1"/>
</dbReference>
<feature type="transmembrane region" description="Helical" evidence="7">
    <location>
        <begin position="310"/>
        <end position="335"/>
    </location>
</feature>
<name>A0ABW1SXE7_9ACTN</name>
<keyword evidence="10" id="KW-1185">Reference proteome</keyword>
<feature type="domain" description="ABC transmembrane type-1" evidence="8">
    <location>
        <begin position="200"/>
        <end position="391"/>
    </location>
</feature>
<organism evidence="9 10">
    <name type="scientific">Longivirga aurantiaca</name>
    <dbReference type="NCBI Taxonomy" id="1837743"/>
    <lineage>
        <taxon>Bacteria</taxon>
        <taxon>Bacillati</taxon>
        <taxon>Actinomycetota</taxon>
        <taxon>Actinomycetes</taxon>
        <taxon>Sporichthyales</taxon>
        <taxon>Sporichthyaceae</taxon>
        <taxon>Longivirga</taxon>
    </lineage>
</organism>
<gene>
    <name evidence="9" type="ORF">ACFQGU_02350</name>
</gene>
<evidence type="ECO:0000256" key="2">
    <source>
        <dbReference type="ARBA" id="ARBA00022448"/>
    </source>
</evidence>
<keyword evidence="6 7" id="KW-0472">Membrane</keyword>
<dbReference type="InterPro" id="IPR000515">
    <property type="entry name" value="MetI-like"/>
</dbReference>
<feature type="transmembrane region" description="Helical" evidence="7">
    <location>
        <begin position="268"/>
        <end position="289"/>
    </location>
</feature>
<comment type="subcellular location">
    <subcellularLocation>
        <location evidence="1 7">Cell membrane</location>
        <topology evidence="1 7">Multi-pass membrane protein</topology>
    </subcellularLocation>
</comment>
<evidence type="ECO:0000259" key="8">
    <source>
        <dbReference type="PROSITE" id="PS50928"/>
    </source>
</evidence>
<comment type="caution">
    <text evidence="9">The sequence shown here is derived from an EMBL/GenBank/DDBJ whole genome shotgun (WGS) entry which is preliminary data.</text>
</comment>
<evidence type="ECO:0000256" key="5">
    <source>
        <dbReference type="ARBA" id="ARBA00022989"/>
    </source>
</evidence>
<evidence type="ECO:0000256" key="7">
    <source>
        <dbReference type="RuleBase" id="RU363032"/>
    </source>
</evidence>
<evidence type="ECO:0000256" key="4">
    <source>
        <dbReference type="ARBA" id="ARBA00022692"/>
    </source>
</evidence>
<dbReference type="EMBL" id="JBHSTI010000002">
    <property type="protein sequence ID" value="MFC6236704.1"/>
    <property type="molecule type" value="Genomic_DNA"/>
</dbReference>
<dbReference type="Proteomes" id="UP001596138">
    <property type="component" value="Unassembled WGS sequence"/>
</dbReference>
<feature type="transmembrane region" description="Helical" evidence="7">
    <location>
        <begin position="204"/>
        <end position="225"/>
    </location>
</feature>
<dbReference type="Gene3D" id="1.10.3720.10">
    <property type="entry name" value="MetI-like"/>
    <property type="match status" value="1"/>
</dbReference>
<keyword evidence="3" id="KW-1003">Cell membrane</keyword>
<dbReference type="SUPFAM" id="SSF161098">
    <property type="entry name" value="MetI-like"/>
    <property type="match status" value="1"/>
</dbReference>
<dbReference type="PROSITE" id="PS50928">
    <property type="entry name" value="ABC_TM1"/>
    <property type="match status" value="1"/>
</dbReference>
<evidence type="ECO:0000256" key="1">
    <source>
        <dbReference type="ARBA" id="ARBA00004651"/>
    </source>
</evidence>
<feature type="transmembrane region" description="Helical" evidence="7">
    <location>
        <begin position="237"/>
        <end position="256"/>
    </location>
</feature>
<evidence type="ECO:0000256" key="3">
    <source>
        <dbReference type="ARBA" id="ARBA00022475"/>
    </source>
</evidence>
<dbReference type="CDD" id="cd06261">
    <property type="entry name" value="TM_PBP2"/>
    <property type="match status" value="1"/>
</dbReference>
<keyword evidence="4 7" id="KW-0812">Transmembrane</keyword>